<dbReference type="EMBL" id="GFXV01000640">
    <property type="protein sequence ID" value="MBW12445.1"/>
    <property type="molecule type" value="Transcribed_RNA"/>
</dbReference>
<dbReference type="PANTHER" id="PTHR46708:SF2">
    <property type="entry name" value="FIBRONECTIN TYPE-III DOMAIN-CONTAINING PROTEIN"/>
    <property type="match status" value="1"/>
</dbReference>
<dbReference type="AlphaFoldDB" id="A0A2H8TEE3"/>
<name>A0A2H8TEE3_9HEMI</name>
<dbReference type="InterPro" id="IPR003961">
    <property type="entry name" value="FN3_dom"/>
</dbReference>
<keyword evidence="2" id="KW-0732">Signal</keyword>
<feature type="domain" description="Fibronectin type-III" evidence="3">
    <location>
        <begin position="758"/>
        <end position="858"/>
    </location>
</feature>
<reference evidence="4" key="1">
    <citation type="submission" date="2017-10" db="EMBL/GenBank/DDBJ databases">
        <title>Transcriptome Assembly of Sugarcane Aphid Adults.</title>
        <authorList>
            <person name="Scully E.D."/>
            <person name="Palmer N.A."/>
            <person name="Geib S.M."/>
            <person name="Sarath G."/>
            <person name="Sattler S.E."/>
        </authorList>
    </citation>
    <scope>NUCLEOTIDE SEQUENCE</scope>
    <source>
        <tissue evidence="4">Whole body</tissue>
    </source>
</reference>
<feature type="domain" description="Fibronectin type-III" evidence="3">
    <location>
        <begin position="551"/>
        <end position="651"/>
    </location>
</feature>
<dbReference type="InterPro" id="IPR050991">
    <property type="entry name" value="ECM_Regulatory_Proteins"/>
</dbReference>
<evidence type="ECO:0000259" key="3">
    <source>
        <dbReference type="PROSITE" id="PS50853"/>
    </source>
</evidence>
<dbReference type="SMART" id="SM00060">
    <property type="entry name" value="FN3"/>
    <property type="match status" value="5"/>
</dbReference>
<dbReference type="PROSITE" id="PS50853">
    <property type="entry name" value="FN3"/>
    <property type="match status" value="3"/>
</dbReference>
<dbReference type="Gene3D" id="2.60.40.10">
    <property type="entry name" value="Immunoglobulins"/>
    <property type="match status" value="4"/>
</dbReference>
<feature type="chain" id="PRO_5014198507" evidence="2">
    <location>
        <begin position="19"/>
        <end position="1081"/>
    </location>
</feature>
<keyword evidence="4" id="KW-0675">Receptor</keyword>
<dbReference type="SUPFAM" id="SSF49265">
    <property type="entry name" value="Fibronectin type III"/>
    <property type="match status" value="3"/>
</dbReference>
<organism evidence="4">
    <name type="scientific">Melanaphis sacchari</name>
    <dbReference type="NCBI Taxonomy" id="742174"/>
    <lineage>
        <taxon>Eukaryota</taxon>
        <taxon>Metazoa</taxon>
        <taxon>Ecdysozoa</taxon>
        <taxon>Arthropoda</taxon>
        <taxon>Hexapoda</taxon>
        <taxon>Insecta</taxon>
        <taxon>Pterygota</taxon>
        <taxon>Neoptera</taxon>
        <taxon>Paraneoptera</taxon>
        <taxon>Hemiptera</taxon>
        <taxon>Sternorrhyncha</taxon>
        <taxon>Aphidomorpha</taxon>
        <taxon>Aphidoidea</taxon>
        <taxon>Aphididae</taxon>
        <taxon>Aphidini</taxon>
        <taxon>Melanaphis</taxon>
    </lineage>
</organism>
<dbReference type="Gene3D" id="2.170.300.10">
    <property type="entry name" value="Tie2 ligand-binding domain superfamily"/>
    <property type="match status" value="1"/>
</dbReference>
<dbReference type="PANTHER" id="PTHR46708">
    <property type="entry name" value="TENASCIN"/>
    <property type="match status" value="1"/>
</dbReference>
<keyword evidence="1" id="KW-0677">Repeat</keyword>
<feature type="signal peptide" evidence="2">
    <location>
        <begin position="1"/>
        <end position="18"/>
    </location>
</feature>
<dbReference type="Pfam" id="PF00041">
    <property type="entry name" value="fn3"/>
    <property type="match status" value="2"/>
</dbReference>
<evidence type="ECO:0000256" key="2">
    <source>
        <dbReference type="SAM" id="SignalP"/>
    </source>
</evidence>
<dbReference type="PROSITE" id="PS00022">
    <property type="entry name" value="EGF_1"/>
    <property type="match status" value="1"/>
</dbReference>
<keyword evidence="4" id="KW-0808">Transferase</keyword>
<protein>
    <submittedName>
        <fullName evidence="4">Tyrosine-protein kinase receptor Tie-2</fullName>
    </submittedName>
</protein>
<gene>
    <name evidence="4" type="primary">tie2</name>
</gene>
<accession>A0A2H8TEE3</accession>
<proteinExistence type="predicted"/>
<dbReference type="OrthoDB" id="6610399at2759"/>
<dbReference type="InterPro" id="IPR036116">
    <property type="entry name" value="FN3_sf"/>
</dbReference>
<keyword evidence="4" id="KW-0418">Kinase</keyword>
<dbReference type="InterPro" id="IPR000742">
    <property type="entry name" value="EGF"/>
</dbReference>
<dbReference type="InterPro" id="IPR013783">
    <property type="entry name" value="Ig-like_fold"/>
</dbReference>
<evidence type="ECO:0000313" key="4">
    <source>
        <dbReference type="EMBL" id="MBW12445.1"/>
    </source>
</evidence>
<dbReference type="CDD" id="cd00063">
    <property type="entry name" value="FN3"/>
    <property type="match status" value="3"/>
</dbReference>
<dbReference type="GO" id="GO:0016301">
    <property type="term" value="F:kinase activity"/>
    <property type="evidence" value="ECO:0007669"/>
    <property type="project" value="UniProtKB-KW"/>
</dbReference>
<evidence type="ECO:0000256" key="1">
    <source>
        <dbReference type="ARBA" id="ARBA00022737"/>
    </source>
</evidence>
<feature type="domain" description="Fibronectin type-III" evidence="3">
    <location>
        <begin position="966"/>
        <end position="1068"/>
    </location>
</feature>
<sequence>MKVKIAAILILRIILIDGFLEDGVTNENKPHTDEYDITTIYKTTAVHNVEEEDNQKPINNSERIYYDVKIHLRTNAIGMPINFNGFILSSDKKSLELIADTKYLTTLNNIFTRNQIEYNPDEWTISELSMSNGAEPPKKFNYDLLLWKANTNEESFEIKWKQINSIKMCISISYLLEDESKCTLSMALTDKDNIDERYILYSNLTESKELKTVLLKSNNWLHENKTYKLNFKLKKKSEVKRYDYESSYENEFIYTSKTIYAEGCKIGIKRIAQCTDDYENEEILTITAKELQKTPSSASLTFNVYPFVSESHKKDISLSMECLNGGFANKNGCTCPPGFKGNNCEHGCGPNTFGVDCTGMCSMHLTQCRRMKFCTRGFGCKCPAGYSGDDCGTECTSGTYGVNCEQQCSEGCRFKSCDVYTGICNRGCTTNYITPDCKEKYPWLKSPPQLESSDFKSLKLKINFNSENILGSSNVTSAYYQIVYKDASNESKYQYMELKEIGQEKSVVEIIDGLNSGISYTFGVILVSEDGNYNLEDMQTINYSTKCLMSENTNFEVNLMSGTDYINVTWNKFNNRNEENCKITKYLLKLIFNNTPLQQKSYSEEVISEKNDGYTFENLLPGKKYAIQIIDISTTGQTKASNVSYIYTKSYELIQIKNIKSKLNQNSSLTITWDVDEIHANTPLNFEIKYKVNKHFSCSNEIITNNWTSLLVYNQTKGEIWDLIPNTQYVIKVDPLVKGYTYDNYTNMIFVKTPTSKPKLTPVINDENGLYTTNQSVHFSWKINKTECSKLNGFFRGYQIILKDNVKGTQVIKSIKENSVTINELKPENNYELQIYVLTNYGYNLEHGLLIPFKTKTKFLEPVDELIVYKKNLKRKSIGVRWSFHDENVINGFIVVVIDETSNNTKEIFKEPTRCVAWPTFYCTTIDNLILKNQYTIKIKAKSVDYPTGGLTASVVTNFNDEFADKPKNLRAVDVGSTNITLVWDIPWILNGELKSFILNTEEISSQDIDKCCDSKPDVEIPVTEELPAYNYTINDLKPGSTYSIGVLSKTSTYGQTSRIQVMTLQSTLVAATDVIIEQPI</sequence>